<sequence>MRKIETFLSEQELTGRIEGLKAEGIKEKQMTVISSQNIEGASVNYNDVNYKNADGTTWDKIVAWFSSENPEDHVMTELNLSTEEEKEYKEALDSGKILLYVSDEEKGATIDAPTDPLLETDENRVDKGQTPNMPDSTPGSVYATSKLDDNEKEKTRIIDEEMSETPRNQDLVDTHHMEDSFEGESSSNPDTDEKDGDQTDTQEVYVDKTVEPDPDNAPTKHGARDETGTQEVHVNKTVEPNSRRTFTGRNDKDETGTQEIHVDKTVTPDSHDESIERRRTDENDKRNDF</sequence>
<dbReference type="EMBL" id="BAABCK010000019">
    <property type="protein sequence ID" value="GAA3721780.1"/>
    <property type="molecule type" value="Genomic_DNA"/>
</dbReference>
<dbReference type="InterPro" id="IPR025889">
    <property type="entry name" value="GSP17M-like_dom"/>
</dbReference>
<evidence type="ECO:0000259" key="3">
    <source>
        <dbReference type="Pfam" id="PF11181"/>
    </source>
</evidence>
<evidence type="ECO:0000313" key="4">
    <source>
        <dbReference type="EMBL" id="GAA3721780.1"/>
    </source>
</evidence>
<evidence type="ECO:0000256" key="1">
    <source>
        <dbReference type="ARBA" id="ARBA00008128"/>
    </source>
</evidence>
<evidence type="ECO:0000313" key="5">
    <source>
        <dbReference type="Proteomes" id="UP001500920"/>
    </source>
</evidence>
<feature type="compositionally biased region" description="Basic and acidic residues" evidence="2">
    <location>
        <begin position="249"/>
        <end position="289"/>
    </location>
</feature>
<feature type="compositionally biased region" description="Basic and acidic residues" evidence="2">
    <location>
        <begin position="146"/>
        <end position="159"/>
    </location>
</feature>
<comment type="caution">
    <text evidence="4">The sequence shown here is derived from an EMBL/GenBank/DDBJ whole genome shotgun (WGS) entry which is preliminary data.</text>
</comment>
<gene>
    <name evidence="4" type="ORF">GCM10022378_09870</name>
</gene>
<dbReference type="Proteomes" id="UP001500920">
    <property type="component" value="Unassembled WGS sequence"/>
</dbReference>
<reference evidence="5" key="1">
    <citation type="journal article" date="2019" name="Int. J. Syst. Evol. Microbiol.">
        <title>The Global Catalogue of Microorganisms (GCM) 10K type strain sequencing project: providing services to taxonomists for standard genome sequencing and annotation.</title>
        <authorList>
            <consortium name="The Broad Institute Genomics Platform"/>
            <consortium name="The Broad Institute Genome Sequencing Center for Infectious Disease"/>
            <person name="Wu L."/>
            <person name="Ma J."/>
        </authorList>
    </citation>
    <scope>NUCLEOTIDE SEQUENCE [LARGE SCALE GENOMIC DNA]</scope>
    <source>
        <strain evidence="5">JCM 16981</strain>
    </source>
</reference>
<feature type="compositionally biased region" description="Polar residues" evidence="2">
    <location>
        <begin position="238"/>
        <end position="248"/>
    </location>
</feature>
<feature type="compositionally biased region" description="Acidic residues" evidence="2">
    <location>
        <begin position="190"/>
        <end position="200"/>
    </location>
</feature>
<accession>A0ABP7EQZ1</accession>
<proteinExistence type="inferred from homology"/>
<keyword evidence="5" id="KW-1185">Reference proteome</keyword>
<evidence type="ECO:0000256" key="2">
    <source>
        <dbReference type="SAM" id="MobiDB-lite"/>
    </source>
</evidence>
<organism evidence="4 5">
    <name type="scientific">Salinicoccus jeotgali</name>
    <dbReference type="NCBI Taxonomy" id="381634"/>
    <lineage>
        <taxon>Bacteria</taxon>
        <taxon>Bacillati</taxon>
        <taxon>Bacillota</taxon>
        <taxon>Bacilli</taxon>
        <taxon>Bacillales</taxon>
        <taxon>Staphylococcaceae</taxon>
        <taxon>Salinicoccus</taxon>
    </lineage>
</organism>
<feature type="domain" description="General stress protein 17M-like" evidence="3">
    <location>
        <begin position="3"/>
        <end position="95"/>
    </location>
</feature>
<name>A0ABP7EQZ1_9STAP</name>
<comment type="similarity">
    <text evidence="1">Belongs to the UPF0355 family.</text>
</comment>
<feature type="region of interest" description="Disordered" evidence="2">
    <location>
        <begin position="109"/>
        <end position="289"/>
    </location>
</feature>
<feature type="compositionally biased region" description="Polar residues" evidence="2">
    <location>
        <begin position="129"/>
        <end position="143"/>
    </location>
</feature>
<feature type="compositionally biased region" description="Basic and acidic residues" evidence="2">
    <location>
        <begin position="170"/>
        <end position="179"/>
    </location>
</feature>
<dbReference type="RefSeq" id="WP_344701994.1">
    <property type="nucleotide sequence ID" value="NZ_BAABCK010000019.1"/>
</dbReference>
<protein>
    <recommendedName>
        <fullName evidence="3">General stress protein 17M-like domain-containing protein</fullName>
    </recommendedName>
</protein>
<dbReference type="Pfam" id="PF11181">
    <property type="entry name" value="YflT"/>
    <property type="match status" value="1"/>
</dbReference>